<dbReference type="InterPro" id="IPR001533">
    <property type="entry name" value="Pterin_deHydtase"/>
</dbReference>
<dbReference type="Proteomes" id="UP000198506">
    <property type="component" value="Unassembled WGS sequence"/>
</dbReference>
<evidence type="ECO:0000313" key="7">
    <source>
        <dbReference type="Proteomes" id="UP000198506"/>
    </source>
</evidence>
<dbReference type="Gene3D" id="3.30.1360.20">
    <property type="entry name" value="Transcriptional coactivator/pterin dehydratase"/>
    <property type="match status" value="1"/>
</dbReference>
<protein>
    <recommendedName>
        <fullName evidence="4">Putative pterin-4-alpha-carbinolamine dehydratase</fullName>
        <ecNumber evidence="3">4.2.1.96</ecNumber>
    </recommendedName>
</protein>
<dbReference type="EC" id="4.2.1.96" evidence="3"/>
<proteinExistence type="inferred from homology"/>
<dbReference type="GO" id="GO:0008124">
    <property type="term" value="F:4-alpha-hydroxytetrahydrobiopterin dehydratase activity"/>
    <property type="evidence" value="ECO:0007669"/>
    <property type="project" value="UniProtKB-EC"/>
</dbReference>
<dbReference type="CDD" id="cd00488">
    <property type="entry name" value="PCD_DCoH"/>
    <property type="match status" value="1"/>
</dbReference>
<evidence type="ECO:0000256" key="3">
    <source>
        <dbReference type="ARBA" id="ARBA00013252"/>
    </source>
</evidence>
<dbReference type="AlphaFoldDB" id="A0AA94L009"/>
<dbReference type="SUPFAM" id="SSF55248">
    <property type="entry name" value="PCD-like"/>
    <property type="match status" value="1"/>
</dbReference>
<dbReference type="GO" id="GO:0006729">
    <property type="term" value="P:tetrahydrobiopterin biosynthetic process"/>
    <property type="evidence" value="ECO:0007669"/>
    <property type="project" value="InterPro"/>
</dbReference>
<reference evidence="6 7" key="1">
    <citation type="submission" date="2016-10" db="EMBL/GenBank/DDBJ databases">
        <authorList>
            <person name="Varghese N."/>
            <person name="Submissions S."/>
        </authorList>
    </citation>
    <scope>NUCLEOTIDE SEQUENCE [LARGE SCALE GENOMIC DNA]</scope>
    <source>
        <strain evidence="6 7">IAM 15147</strain>
    </source>
</reference>
<gene>
    <name evidence="6" type="ORF">SAMN04487783_1965</name>
</gene>
<evidence type="ECO:0000313" key="6">
    <source>
        <dbReference type="EMBL" id="SFS15084.1"/>
    </source>
</evidence>
<dbReference type="PANTHER" id="PTHR12599">
    <property type="entry name" value="PTERIN-4-ALPHA-CARBINOLAMINE DEHYDRATASE"/>
    <property type="match status" value="1"/>
</dbReference>
<keyword evidence="5" id="KW-0456">Lyase</keyword>
<accession>A0AA94L009</accession>
<comment type="caution">
    <text evidence="6">The sequence shown here is derived from an EMBL/GenBank/DDBJ whole genome shotgun (WGS) entry which is preliminary data.</text>
</comment>
<evidence type="ECO:0000256" key="4">
    <source>
        <dbReference type="ARBA" id="ARBA00021735"/>
    </source>
</evidence>
<evidence type="ECO:0000256" key="5">
    <source>
        <dbReference type="ARBA" id="ARBA00023239"/>
    </source>
</evidence>
<evidence type="ECO:0000256" key="1">
    <source>
        <dbReference type="ARBA" id="ARBA00001554"/>
    </source>
</evidence>
<dbReference type="NCBIfam" id="NF002017">
    <property type="entry name" value="PRK00823.1-2"/>
    <property type="match status" value="1"/>
</dbReference>
<dbReference type="EMBL" id="FOZN01000003">
    <property type="protein sequence ID" value="SFS15084.1"/>
    <property type="molecule type" value="Genomic_DNA"/>
</dbReference>
<sequence>MRPHRAAQDGDMSDPKHLLPDADIAAAGLDDWRHADGALHARYASGDFAAGLELVNRIGESAEAADHHPDITLTYPAVEVTLSSHDAGGVTARDIRMARAISEHASALGIAAKS</sequence>
<evidence type="ECO:0000256" key="2">
    <source>
        <dbReference type="ARBA" id="ARBA00006472"/>
    </source>
</evidence>
<keyword evidence="7" id="KW-1185">Reference proteome</keyword>
<name>A0AA94L009_9MICO</name>
<comment type="catalytic activity">
    <reaction evidence="1">
        <text>(4aS,6R)-4a-hydroxy-L-erythro-5,6,7,8-tetrahydrobiopterin = (6R)-L-erythro-6,7-dihydrobiopterin + H2O</text>
        <dbReference type="Rhea" id="RHEA:11920"/>
        <dbReference type="ChEBI" id="CHEBI:15377"/>
        <dbReference type="ChEBI" id="CHEBI:15642"/>
        <dbReference type="ChEBI" id="CHEBI:43120"/>
        <dbReference type="EC" id="4.2.1.96"/>
    </reaction>
</comment>
<organism evidence="6 7">
    <name type="scientific">Agrococcus baldri</name>
    <dbReference type="NCBI Taxonomy" id="153730"/>
    <lineage>
        <taxon>Bacteria</taxon>
        <taxon>Bacillati</taxon>
        <taxon>Actinomycetota</taxon>
        <taxon>Actinomycetes</taxon>
        <taxon>Micrococcales</taxon>
        <taxon>Microbacteriaceae</taxon>
        <taxon>Agrococcus</taxon>
    </lineage>
</organism>
<dbReference type="PANTHER" id="PTHR12599:SF0">
    <property type="entry name" value="PTERIN-4-ALPHA-CARBINOLAMINE DEHYDRATASE"/>
    <property type="match status" value="1"/>
</dbReference>
<dbReference type="InterPro" id="IPR036428">
    <property type="entry name" value="PCD_sf"/>
</dbReference>
<dbReference type="Pfam" id="PF01329">
    <property type="entry name" value="Pterin_4a"/>
    <property type="match status" value="1"/>
</dbReference>
<comment type="similarity">
    <text evidence="2">Belongs to the pterin-4-alpha-carbinolamine dehydratase family.</text>
</comment>